<sequence length="70" mass="7940">MFIISAIVNVSTNFFNIILEKACYAVFEIFLTVSNEKIIFKSDSLSLSNLTITQDGTKYTIAGMTIYREF</sequence>
<evidence type="ECO:0000313" key="1">
    <source>
        <dbReference type="EMBL" id="MFL0268889.1"/>
    </source>
</evidence>
<accession>A0ABW8TTN3</accession>
<comment type="caution">
    <text evidence="1">The sequence shown here is derived from an EMBL/GenBank/DDBJ whole genome shotgun (WGS) entry which is preliminary data.</text>
</comment>
<keyword evidence="2" id="KW-1185">Reference proteome</keyword>
<proteinExistence type="predicted"/>
<evidence type="ECO:0000313" key="2">
    <source>
        <dbReference type="Proteomes" id="UP001623661"/>
    </source>
</evidence>
<gene>
    <name evidence="1" type="ORF">ACJDUH_12380</name>
</gene>
<dbReference type="Proteomes" id="UP001623661">
    <property type="component" value="Unassembled WGS sequence"/>
</dbReference>
<dbReference type="EMBL" id="JBJHZY010000002">
    <property type="protein sequence ID" value="MFL0268889.1"/>
    <property type="molecule type" value="Genomic_DNA"/>
</dbReference>
<protein>
    <submittedName>
        <fullName evidence="1">Uncharacterized protein</fullName>
    </submittedName>
</protein>
<organism evidence="1 2">
    <name type="scientific">Candidatus Clostridium radicumherbarum</name>
    <dbReference type="NCBI Taxonomy" id="3381662"/>
    <lineage>
        <taxon>Bacteria</taxon>
        <taxon>Bacillati</taxon>
        <taxon>Bacillota</taxon>
        <taxon>Clostridia</taxon>
        <taxon>Eubacteriales</taxon>
        <taxon>Clostridiaceae</taxon>
        <taxon>Clostridium</taxon>
    </lineage>
</organism>
<reference evidence="1 2" key="1">
    <citation type="submission" date="2024-11" db="EMBL/GenBank/DDBJ databases">
        <authorList>
            <person name="Heng Y.C."/>
            <person name="Lim A.C.H."/>
            <person name="Lee J.K.Y."/>
            <person name="Kittelmann S."/>
        </authorList>
    </citation>
    <scope>NUCLEOTIDE SEQUENCE [LARGE SCALE GENOMIC DNA]</scope>
    <source>
        <strain evidence="1 2">WILCCON 0202</strain>
    </source>
</reference>
<dbReference type="RefSeq" id="WP_406765510.1">
    <property type="nucleotide sequence ID" value="NZ_JBJHZY010000002.1"/>
</dbReference>
<name>A0ABW8TTN3_9CLOT</name>